<proteinExistence type="predicted"/>
<protein>
    <submittedName>
        <fullName evidence="1">Uncharacterized protein</fullName>
    </submittedName>
</protein>
<evidence type="ECO:0000313" key="2">
    <source>
        <dbReference type="Proteomes" id="UP000321157"/>
    </source>
</evidence>
<comment type="caution">
    <text evidence="1">The sequence shown here is derived from an EMBL/GenBank/DDBJ whole genome shotgun (WGS) entry which is preliminary data.</text>
</comment>
<sequence>MNNIFETLSIPGSETIILVTPRDLSNKTFAIQLALNLNEEVSSKSG</sequence>
<evidence type="ECO:0000313" key="1">
    <source>
        <dbReference type="EMBL" id="GEN36625.1"/>
    </source>
</evidence>
<name>A0A511VCK5_9BACL</name>
<reference evidence="1 2" key="1">
    <citation type="submission" date="2019-07" db="EMBL/GenBank/DDBJ databases">
        <title>Whole genome shotgun sequence of Aneurinibacillus danicus NBRC 102444.</title>
        <authorList>
            <person name="Hosoyama A."/>
            <person name="Uohara A."/>
            <person name="Ohji S."/>
            <person name="Ichikawa N."/>
        </authorList>
    </citation>
    <scope>NUCLEOTIDE SEQUENCE [LARGE SCALE GENOMIC DNA]</scope>
    <source>
        <strain evidence="1 2">NBRC 102444</strain>
    </source>
</reference>
<gene>
    <name evidence="1" type="ORF">ADA01nite_40850</name>
</gene>
<keyword evidence="2" id="KW-1185">Reference proteome</keyword>
<accession>A0A511VCK5</accession>
<dbReference type="EMBL" id="BJXX01000206">
    <property type="protein sequence ID" value="GEN36625.1"/>
    <property type="molecule type" value="Genomic_DNA"/>
</dbReference>
<dbReference type="AlphaFoldDB" id="A0A511VCK5"/>
<organism evidence="1 2">
    <name type="scientific">Aneurinibacillus danicus</name>
    <dbReference type="NCBI Taxonomy" id="267746"/>
    <lineage>
        <taxon>Bacteria</taxon>
        <taxon>Bacillati</taxon>
        <taxon>Bacillota</taxon>
        <taxon>Bacilli</taxon>
        <taxon>Bacillales</taxon>
        <taxon>Paenibacillaceae</taxon>
        <taxon>Aneurinibacillus group</taxon>
        <taxon>Aneurinibacillus</taxon>
    </lineage>
</organism>
<dbReference type="Proteomes" id="UP000321157">
    <property type="component" value="Unassembled WGS sequence"/>
</dbReference>